<proteinExistence type="inferred from homology"/>
<dbReference type="SUPFAM" id="SSF53448">
    <property type="entry name" value="Nucleotide-diphospho-sugar transferases"/>
    <property type="match status" value="1"/>
</dbReference>
<comment type="similarity">
    <text evidence="2">Belongs to the glycosyltransferase 2 family.</text>
</comment>
<dbReference type="AlphaFoldDB" id="A0A147EQ20"/>
<evidence type="ECO:0000313" key="8">
    <source>
        <dbReference type="EMBL" id="KTR86480.1"/>
    </source>
</evidence>
<evidence type="ECO:0000256" key="1">
    <source>
        <dbReference type="ARBA" id="ARBA00004776"/>
    </source>
</evidence>
<dbReference type="PANTHER" id="PTHR43179:SF12">
    <property type="entry name" value="GALACTOFURANOSYLTRANSFERASE GLFT2"/>
    <property type="match status" value="1"/>
</dbReference>
<dbReference type="Pfam" id="PF13641">
    <property type="entry name" value="Glyco_tranf_2_3"/>
    <property type="match status" value="1"/>
</dbReference>
<evidence type="ECO:0000313" key="9">
    <source>
        <dbReference type="Proteomes" id="UP000070810"/>
    </source>
</evidence>
<feature type="domain" description="Galactofuranosyltransferase GlfT2 N-terminal" evidence="6">
    <location>
        <begin position="20"/>
        <end position="171"/>
    </location>
</feature>
<evidence type="ECO:0000256" key="4">
    <source>
        <dbReference type="ARBA" id="ARBA00022679"/>
    </source>
</evidence>
<evidence type="ECO:0000256" key="5">
    <source>
        <dbReference type="SAM" id="MobiDB-lite"/>
    </source>
</evidence>
<keyword evidence="4 8" id="KW-0808">Transferase</keyword>
<comment type="pathway">
    <text evidence="1">Cell wall biogenesis; cell wall polysaccharide biosynthesis.</text>
</comment>
<evidence type="ECO:0000259" key="7">
    <source>
        <dbReference type="Pfam" id="PF19320"/>
    </source>
</evidence>
<name>A0A147EQ20_9MICO</name>
<evidence type="ECO:0000259" key="6">
    <source>
        <dbReference type="Pfam" id="PF17994"/>
    </source>
</evidence>
<dbReference type="InterPro" id="IPR040492">
    <property type="entry name" value="GlfT2_N"/>
</dbReference>
<gene>
    <name evidence="8" type="ORF">NS354_04505</name>
</gene>
<protein>
    <submittedName>
        <fullName evidence="8">Glycosyl transferase</fullName>
    </submittedName>
</protein>
<dbReference type="Proteomes" id="UP000070810">
    <property type="component" value="Unassembled WGS sequence"/>
</dbReference>
<evidence type="ECO:0000256" key="2">
    <source>
        <dbReference type="ARBA" id="ARBA00006739"/>
    </source>
</evidence>
<dbReference type="Pfam" id="PF19320">
    <property type="entry name" value="GlfT2_domain3"/>
    <property type="match status" value="1"/>
</dbReference>
<dbReference type="PANTHER" id="PTHR43179">
    <property type="entry name" value="RHAMNOSYLTRANSFERASE WBBL"/>
    <property type="match status" value="1"/>
</dbReference>
<keyword evidence="9" id="KW-1185">Reference proteome</keyword>
<feature type="region of interest" description="Disordered" evidence="5">
    <location>
        <begin position="506"/>
        <end position="527"/>
    </location>
</feature>
<evidence type="ECO:0000256" key="3">
    <source>
        <dbReference type="ARBA" id="ARBA00022676"/>
    </source>
</evidence>
<feature type="compositionally biased region" description="Basic and acidic residues" evidence="5">
    <location>
        <begin position="506"/>
        <end position="517"/>
    </location>
</feature>
<reference evidence="8 9" key="1">
    <citation type="journal article" date="2016" name="Front. Microbiol.">
        <title>Genomic Resource of Rice Seed Associated Bacteria.</title>
        <authorList>
            <person name="Midha S."/>
            <person name="Bansal K."/>
            <person name="Sharma S."/>
            <person name="Kumar N."/>
            <person name="Patil P.P."/>
            <person name="Chaudhry V."/>
            <person name="Patil P.B."/>
        </authorList>
    </citation>
    <scope>NUCLEOTIDE SEQUENCE [LARGE SCALE GENOMIC DNA]</scope>
    <source>
        <strain evidence="8 9">NS354</strain>
    </source>
</reference>
<dbReference type="InterPro" id="IPR029044">
    <property type="entry name" value="Nucleotide-diphossugar_trans"/>
</dbReference>
<dbReference type="PATRIC" id="fig|1079994.3.peg.952"/>
<dbReference type="EMBL" id="LDRK01000019">
    <property type="protein sequence ID" value="KTR86480.1"/>
    <property type="molecule type" value="Genomic_DNA"/>
</dbReference>
<feature type="domain" description="Galactofuranosyltransferase-2 C-terminal" evidence="7">
    <location>
        <begin position="447"/>
        <end position="646"/>
    </location>
</feature>
<dbReference type="GO" id="GO:0016757">
    <property type="term" value="F:glycosyltransferase activity"/>
    <property type="evidence" value="ECO:0007669"/>
    <property type="project" value="UniProtKB-KW"/>
</dbReference>
<comment type="caution">
    <text evidence="8">The sequence shown here is derived from an EMBL/GenBank/DDBJ whole genome shotgun (WGS) entry which is preliminary data.</text>
</comment>
<keyword evidence="3" id="KW-0328">Glycosyltransferase</keyword>
<dbReference type="Pfam" id="PF17994">
    <property type="entry name" value="Glft2_N"/>
    <property type="match status" value="1"/>
</dbReference>
<dbReference type="Gene3D" id="3.90.550.60">
    <property type="match status" value="1"/>
</dbReference>
<dbReference type="InterPro" id="IPR045699">
    <property type="entry name" value="GlfT2_C"/>
</dbReference>
<accession>A0A147EQ20</accession>
<sequence>MGTLPAARPERLAPMPTTLQNVVFPVAKDPDVLPLYADAETWTTVRNRPVRLSENAHIDHVLSRDSMRVRSGHRVSFASYFNAFPAAYWQHWTVVDRVRLELTTQGPGTIIVYRSNASGVQQRVDSRAVTGSATSTFDLSLRSFSDGGWYWFDLIASTEDLELQGGHWSTDAQPVETGKLSLGMTTYNKPDYCVGTLRTVADNPGLLDGIDRIFLVDQGTQKVRDEAGFDEVAAALGEKLQVIEQGNLGGSGGFARSMAETLEREDSDFLLLLDDDVEFEAESALRALQFGRFNRTPVIVGGHMFDLLDKPVLHAWAEVVRPGPFLWGPSFEEQHRHDFRKRNLRQTPWMHARLDADYNGWWMCMIPKKIIAEIGLSLPVFIKWDDAEYGLRARAAGFRTVSMPGVALWHVSWIDKDDSQDWQAFFHTRNRIIAGLLHSDQPGSGKLLQNSGRQDIKKLLNMQYYATQLAVDGMRSVLRGPSGLHEDLPKDMPAARARAADFPETHVYRSGDPDTPHARGGRALPLLKKPKDYPTGLRLGAFTARMIPVHWRRTVSEHDAQAPELEYAKVDALWWRIPRHSSVLIGAADGSGKMWYRHDRAKFRRLLKQSRDLVREIEKNWDRLAAEYRAALPQITSAEEWKRTFEGR</sequence>
<organism evidence="8 9">
    <name type="scientific">Leucobacter chromiiresistens</name>
    <dbReference type="NCBI Taxonomy" id="1079994"/>
    <lineage>
        <taxon>Bacteria</taxon>
        <taxon>Bacillati</taxon>
        <taxon>Actinomycetota</taxon>
        <taxon>Actinomycetes</taxon>
        <taxon>Micrococcales</taxon>
        <taxon>Microbacteriaceae</taxon>
        <taxon>Leucobacter</taxon>
    </lineage>
</organism>